<feature type="domain" description="OmpA-like" evidence="5">
    <location>
        <begin position="179"/>
        <end position="295"/>
    </location>
</feature>
<feature type="signal peptide" evidence="4">
    <location>
        <begin position="1"/>
        <end position="24"/>
    </location>
</feature>
<keyword evidence="2 3" id="KW-0472">Membrane</keyword>
<dbReference type="Pfam" id="PF00691">
    <property type="entry name" value="OmpA"/>
    <property type="match status" value="1"/>
</dbReference>
<dbReference type="InterPro" id="IPR006664">
    <property type="entry name" value="OMP_bac"/>
</dbReference>
<dbReference type="CDD" id="cd07185">
    <property type="entry name" value="OmpA_C-like"/>
    <property type="match status" value="1"/>
</dbReference>
<keyword evidence="4" id="KW-0732">Signal</keyword>
<dbReference type="PANTHER" id="PTHR30329">
    <property type="entry name" value="STATOR ELEMENT OF FLAGELLAR MOTOR COMPLEX"/>
    <property type="match status" value="1"/>
</dbReference>
<evidence type="ECO:0000256" key="2">
    <source>
        <dbReference type="ARBA" id="ARBA00023136"/>
    </source>
</evidence>
<name>A0A486XR53_9GAMM</name>
<keyword evidence="6" id="KW-0282">Flagellum</keyword>
<reference evidence="6" key="1">
    <citation type="submission" date="2019-04" db="EMBL/GenBank/DDBJ databases">
        <authorList>
            <person name="Brambilla D."/>
        </authorList>
    </citation>
    <scope>NUCLEOTIDE SEQUENCE</scope>
    <source>
        <strain evidence="6">BAL1</strain>
    </source>
</reference>
<dbReference type="SUPFAM" id="SSF103088">
    <property type="entry name" value="OmpA-like"/>
    <property type="match status" value="1"/>
</dbReference>
<dbReference type="PROSITE" id="PS51123">
    <property type="entry name" value="OMPA_2"/>
    <property type="match status" value="1"/>
</dbReference>
<dbReference type="PRINTS" id="PR01023">
    <property type="entry name" value="NAFLGMOTY"/>
</dbReference>
<comment type="subcellular location">
    <subcellularLocation>
        <location evidence="1">Cell outer membrane</location>
    </subcellularLocation>
</comment>
<evidence type="ECO:0000256" key="3">
    <source>
        <dbReference type="PROSITE-ProRule" id="PRU00473"/>
    </source>
</evidence>
<keyword evidence="6" id="KW-0966">Cell projection</keyword>
<evidence type="ECO:0000256" key="4">
    <source>
        <dbReference type="SAM" id="SignalP"/>
    </source>
</evidence>
<organism evidence="6">
    <name type="scientific">Rheinheimera sp. BAL341</name>
    <dbReference type="NCBI Taxonomy" id="1708203"/>
    <lineage>
        <taxon>Bacteria</taxon>
        <taxon>Pseudomonadati</taxon>
        <taxon>Pseudomonadota</taxon>
        <taxon>Gammaproteobacteria</taxon>
        <taxon>Chromatiales</taxon>
        <taxon>Chromatiaceae</taxon>
        <taxon>Rheinheimera</taxon>
    </lineage>
</organism>
<dbReference type="GO" id="GO:0009279">
    <property type="term" value="C:cell outer membrane"/>
    <property type="evidence" value="ECO:0007669"/>
    <property type="project" value="UniProtKB-SubCell"/>
</dbReference>
<dbReference type="InterPro" id="IPR050330">
    <property type="entry name" value="Bact_OuterMem_StrucFunc"/>
</dbReference>
<dbReference type="PRINTS" id="PR01021">
    <property type="entry name" value="OMPADOMAIN"/>
</dbReference>
<dbReference type="Pfam" id="PF18393">
    <property type="entry name" value="MotY_N"/>
    <property type="match status" value="1"/>
</dbReference>
<keyword evidence="6" id="KW-0969">Cilium</keyword>
<dbReference type="Gene3D" id="2.60.40.2540">
    <property type="match status" value="1"/>
</dbReference>
<dbReference type="PANTHER" id="PTHR30329:SF17">
    <property type="entry name" value="LIPOPROTEIN YFIB-RELATED"/>
    <property type="match status" value="1"/>
</dbReference>
<evidence type="ECO:0000256" key="1">
    <source>
        <dbReference type="ARBA" id="ARBA00004442"/>
    </source>
</evidence>
<dbReference type="InterPro" id="IPR006665">
    <property type="entry name" value="OmpA-like"/>
</dbReference>
<dbReference type="Gene3D" id="3.30.1330.60">
    <property type="entry name" value="OmpA-like domain"/>
    <property type="match status" value="1"/>
</dbReference>
<protein>
    <submittedName>
        <fullName evidence="6">Sodium-type flagellar protein MotY</fullName>
    </submittedName>
</protein>
<dbReference type="InterPro" id="IPR036737">
    <property type="entry name" value="OmpA-like_sf"/>
</dbReference>
<feature type="chain" id="PRO_5019718755" evidence="4">
    <location>
        <begin position="25"/>
        <end position="295"/>
    </location>
</feature>
<dbReference type="AlphaFoldDB" id="A0A486XR53"/>
<accession>A0A486XR53</accession>
<evidence type="ECO:0000313" key="6">
    <source>
        <dbReference type="EMBL" id="VHO04044.1"/>
    </source>
</evidence>
<proteinExistence type="predicted"/>
<sequence>MLKRLNLKTLFFINGILCSSAVSAQYQLRQYSAPIENSTWLVSVNTPLQCSLEHQIPHFGRAVFRSVASKGLNLEFELQMLRLPDHYGLAEVLSMPPAWRSGEPAKAVASMQLLKQYNGDLPKKTAWTLLTELEQGFSPTFYFSDWHSPYDKVAASINPVQFPPSYHQFNQCISNLLPYSFDDIAFTVLSYESGGDQLTRESQRRLAQIAEYLKYDEEIDYVEIQGYTDSYGGRWMNEQLSVKRAETVKQFFVTAGLSAEKVQVEGFGERRHVAPNDTALERQRNRRVVLQLTKP</sequence>
<dbReference type="InterPro" id="IPR041544">
    <property type="entry name" value="MotY_N"/>
</dbReference>
<evidence type="ECO:0000259" key="5">
    <source>
        <dbReference type="PROSITE" id="PS51123"/>
    </source>
</evidence>
<gene>
    <name evidence="6" type="ORF">BAL341_1693</name>
</gene>
<dbReference type="EMBL" id="CAAJGR010000091">
    <property type="protein sequence ID" value="VHO04044.1"/>
    <property type="molecule type" value="Genomic_DNA"/>
</dbReference>